<protein>
    <recommendedName>
        <fullName evidence="2">Copper resistance protein D domain-containing protein</fullName>
    </recommendedName>
</protein>
<dbReference type="Proteomes" id="UP000242015">
    <property type="component" value="Unassembled WGS sequence"/>
</dbReference>
<dbReference type="EMBL" id="NEXF01000276">
    <property type="protein sequence ID" value="PSO07322.1"/>
    <property type="molecule type" value="Genomic_DNA"/>
</dbReference>
<dbReference type="GO" id="GO:0016020">
    <property type="term" value="C:membrane"/>
    <property type="evidence" value="ECO:0007669"/>
    <property type="project" value="InterPro"/>
</dbReference>
<dbReference type="InterPro" id="IPR008457">
    <property type="entry name" value="Cu-R_CopD_dom"/>
</dbReference>
<evidence type="ECO:0000313" key="3">
    <source>
        <dbReference type="EMBL" id="PSO07322.1"/>
    </source>
</evidence>
<comment type="caution">
    <text evidence="3">The sequence shown here is derived from an EMBL/GenBank/DDBJ whole genome shotgun (WGS) entry which is preliminary data.</text>
</comment>
<keyword evidence="1" id="KW-1133">Transmembrane helix</keyword>
<evidence type="ECO:0000313" key="4">
    <source>
        <dbReference type="Proteomes" id="UP000242015"/>
    </source>
</evidence>
<feature type="domain" description="Copper resistance protein D" evidence="2">
    <location>
        <begin position="49"/>
        <end position="166"/>
    </location>
</feature>
<reference evidence="3 4" key="1">
    <citation type="submission" date="2017-04" db="EMBL/GenBank/DDBJ databases">
        <title>Novel microbial lineages endemic to geothermal iron-oxide mats fill important gaps in the evolutionary history of Archaea.</title>
        <authorList>
            <person name="Jay Z.J."/>
            <person name="Beam J.P."/>
            <person name="Dlakic M."/>
            <person name="Rusch D.B."/>
            <person name="Kozubal M.A."/>
            <person name="Inskeep W.P."/>
        </authorList>
    </citation>
    <scope>NUCLEOTIDE SEQUENCE [LARGE SCALE GENOMIC DNA]</scope>
    <source>
        <strain evidence="3">BE_D</strain>
    </source>
</reference>
<gene>
    <name evidence="3" type="ORF">B9Q04_11510</name>
</gene>
<feature type="transmembrane region" description="Helical" evidence="1">
    <location>
        <begin position="147"/>
        <end position="168"/>
    </location>
</feature>
<evidence type="ECO:0000256" key="1">
    <source>
        <dbReference type="SAM" id="Phobius"/>
    </source>
</evidence>
<feature type="transmembrane region" description="Helical" evidence="1">
    <location>
        <begin position="57"/>
        <end position="77"/>
    </location>
</feature>
<organism evidence="3 4">
    <name type="scientific">Candidatus Marsarchaeota G2 archaeon BE_D</name>
    <dbReference type="NCBI Taxonomy" id="1978158"/>
    <lineage>
        <taxon>Archaea</taxon>
        <taxon>Candidatus Marsarchaeota</taxon>
        <taxon>Candidatus Marsarchaeota group 2</taxon>
    </lineage>
</organism>
<feature type="transmembrane region" description="Helical" evidence="1">
    <location>
        <begin position="89"/>
        <end position="111"/>
    </location>
</feature>
<proteinExistence type="predicted"/>
<dbReference type="AlphaFoldDB" id="A0A2R6C8U9"/>
<sequence>MALLQLVILYIHILSAIIFVGGSLFIWLAFLPALGSDIPEGIRNQVVVRVTRRFGKVVNISLVILVLTGIYNATWYLDGFSFRSLGARILLAKAVLTLFMIFSIYFNNLYLGRRISSIVREMNSATTQEARESLRSRLSSTRRRSRVFSYLNIALMLAVILLAVMLQIPP</sequence>
<dbReference type="Pfam" id="PF05425">
    <property type="entry name" value="CopD"/>
    <property type="match status" value="1"/>
</dbReference>
<keyword evidence="1" id="KW-0812">Transmembrane</keyword>
<accession>A0A2R6C8U9</accession>
<feature type="transmembrane region" description="Helical" evidence="1">
    <location>
        <begin position="6"/>
        <end position="36"/>
    </location>
</feature>
<evidence type="ECO:0000259" key="2">
    <source>
        <dbReference type="Pfam" id="PF05425"/>
    </source>
</evidence>
<name>A0A2R6C8U9_9ARCH</name>
<keyword evidence="1" id="KW-0472">Membrane</keyword>